<dbReference type="RefSeq" id="WP_107989757.1">
    <property type="nucleotide sequence ID" value="NZ_QAYG01000003.1"/>
</dbReference>
<evidence type="ECO:0000256" key="2">
    <source>
        <dbReference type="SAM" id="Phobius"/>
    </source>
</evidence>
<feature type="transmembrane region" description="Helical" evidence="2">
    <location>
        <begin position="61"/>
        <end position="84"/>
    </location>
</feature>
<dbReference type="EMBL" id="QAYG01000003">
    <property type="protein sequence ID" value="PTW60934.1"/>
    <property type="molecule type" value="Genomic_DNA"/>
</dbReference>
<dbReference type="Proteomes" id="UP000244081">
    <property type="component" value="Unassembled WGS sequence"/>
</dbReference>
<proteinExistence type="predicted"/>
<feature type="compositionally biased region" description="Basic residues" evidence="1">
    <location>
        <begin position="17"/>
        <end position="29"/>
    </location>
</feature>
<accession>A0A2T5VB08</accession>
<evidence type="ECO:0000313" key="4">
    <source>
        <dbReference type="Proteomes" id="UP000244081"/>
    </source>
</evidence>
<keyword evidence="2" id="KW-1133">Transmembrane helix</keyword>
<keyword evidence="4" id="KW-1185">Reference proteome</keyword>
<organism evidence="3 4">
    <name type="scientific">Breoghania corrubedonensis</name>
    <dbReference type="NCBI Taxonomy" id="665038"/>
    <lineage>
        <taxon>Bacteria</taxon>
        <taxon>Pseudomonadati</taxon>
        <taxon>Pseudomonadota</taxon>
        <taxon>Alphaproteobacteria</taxon>
        <taxon>Hyphomicrobiales</taxon>
        <taxon>Stappiaceae</taxon>
        <taxon>Breoghania</taxon>
    </lineage>
</organism>
<feature type="region of interest" description="Disordered" evidence="1">
    <location>
        <begin position="1"/>
        <end position="51"/>
    </location>
</feature>
<evidence type="ECO:0000256" key="1">
    <source>
        <dbReference type="SAM" id="MobiDB-lite"/>
    </source>
</evidence>
<evidence type="ECO:0000313" key="3">
    <source>
        <dbReference type="EMBL" id="PTW60934.1"/>
    </source>
</evidence>
<reference evidence="3 4" key="1">
    <citation type="submission" date="2018-04" db="EMBL/GenBank/DDBJ databases">
        <title>Genomic Encyclopedia of Archaeal and Bacterial Type Strains, Phase II (KMG-II): from individual species to whole genera.</title>
        <authorList>
            <person name="Goeker M."/>
        </authorList>
    </citation>
    <scope>NUCLEOTIDE SEQUENCE [LARGE SCALE GENOMIC DNA]</scope>
    <source>
        <strain evidence="3 4">DSM 23382</strain>
    </source>
</reference>
<name>A0A2T5VB08_9HYPH</name>
<protein>
    <submittedName>
        <fullName evidence="3">Uncharacterized protein</fullName>
    </submittedName>
</protein>
<dbReference type="AlphaFoldDB" id="A0A2T5VB08"/>
<keyword evidence="2" id="KW-0472">Membrane</keyword>
<sequence length="103" mass="10957">MSKFMIMGDASGVHGTTHPRPHRLSSRPRMRPDLGSSIRASVRPGDRFGRGEMTMGEKVKAILAGIVIGLMLAAPVAALVAVAGNNNPGIFHDLSPWSFAPPR</sequence>
<keyword evidence="2" id="KW-0812">Transmembrane</keyword>
<comment type="caution">
    <text evidence="3">The sequence shown here is derived from an EMBL/GenBank/DDBJ whole genome shotgun (WGS) entry which is preliminary data.</text>
</comment>
<gene>
    <name evidence="3" type="ORF">C8N35_103115</name>
</gene>